<accession>A0A6S7I6U3</accession>
<name>A0A6S7I6U3_PARCT</name>
<dbReference type="AlphaFoldDB" id="A0A6S7I6U3"/>
<feature type="non-terminal residue" evidence="1">
    <location>
        <position position="1"/>
    </location>
</feature>
<organism evidence="1 2">
    <name type="scientific">Paramuricea clavata</name>
    <name type="common">Red gorgonian</name>
    <name type="synonym">Violescent sea-whip</name>
    <dbReference type="NCBI Taxonomy" id="317549"/>
    <lineage>
        <taxon>Eukaryota</taxon>
        <taxon>Metazoa</taxon>
        <taxon>Cnidaria</taxon>
        <taxon>Anthozoa</taxon>
        <taxon>Octocorallia</taxon>
        <taxon>Malacalcyonacea</taxon>
        <taxon>Plexauridae</taxon>
        <taxon>Paramuricea</taxon>
    </lineage>
</organism>
<dbReference type="Proteomes" id="UP001152795">
    <property type="component" value="Unassembled WGS sequence"/>
</dbReference>
<sequence length="84" mass="9746">MLLILETAVEDDDFLDVVMGMLMPPVRTSNEETTSNTHYVTDVLVPEAYVRFIMEVENIARHIAEIVLFNWVDQIPQLLLQSRR</sequence>
<evidence type="ECO:0000313" key="1">
    <source>
        <dbReference type="EMBL" id="CAB4014465.1"/>
    </source>
</evidence>
<proteinExistence type="predicted"/>
<dbReference type="EMBL" id="CACRXK020008314">
    <property type="protein sequence ID" value="CAB4014465.1"/>
    <property type="molecule type" value="Genomic_DNA"/>
</dbReference>
<protein>
    <submittedName>
        <fullName evidence="1">Uncharacterized protein</fullName>
    </submittedName>
</protein>
<reference evidence="1" key="1">
    <citation type="submission" date="2020-04" db="EMBL/GenBank/DDBJ databases">
        <authorList>
            <person name="Alioto T."/>
            <person name="Alioto T."/>
            <person name="Gomez Garrido J."/>
        </authorList>
    </citation>
    <scope>NUCLEOTIDE SEQUENCE</scope>
    <source>
        <strain evidence="1">A484AB</strain>
    </source>
</reference>
<keyword evidence="2" id="KW-1185">Reference proteome</keyword>
<evidence type="ECO:0000313" key="2">
    <source>
        <dbReference type="Proteomes" id="UP001152795"/>
    </source>
</evidence>
<comment type="caution">
    <text evidence="1">The sequence shown here is derived from an EMBL/GenBank/DDBJ whole genome shotgun (WGS) entry which is preliminary data.</text>
</comment>
<gene>
    <name evidence="1" type="ORF">PACLA_8A046518</name>
</gene>